<proteinExistence type="predicted"/>
<keyword evidence="2" id="KW-1185">Reference proteome</keyword>
<protein>
    <submittedName>
        <fullName evidence="1">Uncharacterized protein</fullName>
    </submittedName>
</protein>
<accession>A0A7Y9LGP6</accession>
<reference evidence="1 2" key="1">
    <citation type="submission" date="2020-07" db="EMBL/GenBank/DDBJ databases">
        <title>Sequencing the genomes of 1000 actinobacteria strains.</title>
        <authorList>
            <person name="Klenk H.-P."/>
        </authorList>
    </citation>
    <scope>NUCLEOTIDE SEQUENCE [LARGE SCALE GENOMIC DNA]</scope>
    <source>
        <strain evidence="1 2">DSM 22083</strain>
    </source>
</reference>
<dbReference type="EMBL" id="JACCBU010000001">
    <property type="protein sequence ID" value="NYE75451.1"/>
    <property type="molecule type" value="Genomic_DNA"/>
</dbReference>
<name>A0A7Y9LGP6_9ACTN</name>
<evidence type="ECO:0000313" key="1">
    <source>
        <dbReference type="EMBL" id="NYE75451.1"/>
    </source>
</evidence>
<organism evidence="1 2">
    <name type="scientific">Microlunatus parietis</name>
    <dbReference type="NCBI Taxonomy" id="682979"/>
    <lineage>
        <taxon>Bacteria</taxon>
        <taxon>Bacillati</taxon>
        <taxon>Actinomycetota</taxon>
        <taxon>Actinomycetes</taxon>
        <taxon>Propionibacteriales</taxon>
        <taxon>Propionibacteriaceae</taxon>
        <taxon>Microlunatus</taxon>
    </lineage>
</organism>
<gene>
    <name evidence="1" type="ORF">BKA15_006780</name>
</gene>
<sequence length="62" mass="6421">MVTAADTWLARVAPAAATLPFDWCGAEGSMASTVDSDVIPSRAALGVEEDDTKDLSGVPDRI</sequence>
<evidence type="ECO:0000313" key="2">
    <source>
        <dbReference type="Proteomes" id="UP000569914"/>
    </source>
</evidence>
<comment type="caution">
    <text evidence="1">The sequence shown here is derived from an EMBL/GenBank/DDBJ whole genome shotgun (WGS) entry which is preliminary data.</text>
</comment>
<dbReference type="AlphaFoldDB" id="A0A7Y9LGP6"/>
<dbReference type="Proteomes" id="UP000569914">
    <property type="component" value="Unassembled WGS sequence"/>
</dbReference>